<protein>
    <recommendedName>
        <fullName evidence="4">Tectonin beta-propeller repeat-containing protein 2</fullName>
    </recommendedName>
</protein>
<evidence type="ECO:0000313" key="3">
    <source>
        <dbReference type="Proteomes" id="UP001233999"/>
    </source>
</evidence>
<dbReference type="GO" id="GO:0005737">
    <property type="term" value="C:cytoplasm"/>
    <property type="evidence" value="ECO:0007669"/>
    <property type="project" value="GOC"/>
</dbReference>
<evidence type="ECO:0000256" key="1">
    <source>
        <dbReference type="SAM" id="MobiDB-lite"/>
    </source>
</evidence>
<keyword evidence="3" id="KW-1185">Reference proteome</keyword>
<dbReference type="Pfam" id="PF06462">
    <property type="entry name" value="Hyd_WA"/>
    <property type="match status" value="1"/>
</dbReference>
<evidence type="ECO:0000313" key="2">
    <source>
        <dbReference type="EMBL" id="KAJ9589047.1"/>
    </source>
</evidence>
<feature type="non-terminal residue" evidence="2">
    <location>
        <position position="1035"/>
    </location>
</feature>
<dbReference type="PANTHER" id="PTHR23287:SF16">
    <property type="entry name" value="TECTONIN BETA-PROPELLER REPEAT-CONTAINING PROTEIN 2"/>
    <property type="match status" value="1"/>
</dbReference>
<feature type="region of interest" description="Disordered" evidence="1">
    <location>
        <begin position="170"/>
        <end position="213"/>
    </location>
</feature>
<reference evidence="2" key="2">
    <citation type="submission" date="2023-05" db="EMBL/GenBank/DDBJ databases">
        <authorList>
            <person name="Fouks B."/>
        </authorList>
    </citation>
    <scope>NUCLEOTIDE SEQUENCE</scope>
    <source>
        <strain evidence="2">Stay&amp;Tobe</strain>
        <tissue evidence="2">Testes</tissue>
    </source>
</reference>
<reference evidence="2" key="1">
    <citation type="journal article" date="2023" name="IScience">
        <title>Live-bearing cockroach genome reveals convergent evolutionary mechanisms linked to viviparity in insects and beyond.</title>
        <authorList>
            <person name="Fouks B."/>
            <person name="Harrison M.C."/>
            <person name="Mikhailova A.A."/>
            <person name="Marchal E."/>
            <person name="English S."/>
            <person name="Carruthers M."/>
            <person name="Jennings E.C."/>
            <person name="Chiamaka E.L."/>
            <person name="Frigard R.A."/>
            <person name="Pippel M."/>
            <person name="Attardo G.M."/>
            <person name="Benoit J.B."/>
            <person name="Bornberg-Bauer E."/>
            <person name="Tobe S.S."/>
        </authorList>
    </citation>
    <scope>NUCLEOTIDE SEQUENCE</scope>
    <source>
        <strain evidence="2">Stay&amp;Tobe</strain>
    </source>
</reference>
<dbReference type="InterPro" id="IPR006624">
    <property type="entry name" value="Beta-propeller_rpt_TECPR"/>
</dbReference>
<dbReference type="EMBL" id="JASPKZ010005285">
    <property type="protein sequence ID" value="KAJ9589047.1"/>
    <property type="molecule type" value="Genomic_DNA"/>
</dbReference>
<sequence>MFVSGLKFDYQNENVSLSDITLASSILDLTSKFKDSAIVSAIPLPKLSSKINIFTSPGAEYEGTNSQIVYDTMNPVMTADEAVELPPVIPLSSEDLIDLNISRIESPGVDCLNSASTDGNKIYKDVYNISQRSNSGSRRNSTISCGNSRTELLDRIGEQQYEDVLFKPKHKKRHNKTKTKTKTFMSGTESGSDTMSVNSIRSTSDSEDPWSSERLEISSDWSTSTKQIESNKRSSSEETLVRLGDCISSDVATLPGDNSSEHDVTIHENSIDEPNALQKIKDKRPSDLSISEECSVPPEIQPDLRSPASIERDVANKERILAKVLKLDTLCDGDTESEKGNVEDNCDIKTIETTEFIGEKINSKYVTSHSCVMSDETQANDKEVILENQNPDESNTSAEPQDEKLASLTSILSYGPPSGSSAPPSHHASLEMCTVPDLKVESSCENGDNEAVERPDRWMQYKVPDTISNISVCKYYVCCTDYKNIVYYSGLNGLSLNWHKVDYKAKQVSISHNGNIVWKIHKNVAYALENPTTRGPFGNGGRWKVAAQNVQWISVSDNIAWYISDGCIFVQKHLSADYPCNISSSPIHCNLPVTKISCFQETVIALTCTGEILIRTGISRIVPEGKGWKTVVTPCPVVMDIALGFSNTAWIVDQKSYVHFSCNVSAPVVQWWSVLISEIIFQQTTPMQQFRNKLTENYLSMRQQASATVAAGEDTVWIADKTATVYMNKTEFTGHQWNKVTLRHHIPSIKWKKICAEGIYEDKGQLWLLSTAGDFFSCRPNSQTFHGLPLADDCPIVCIAAAIDTVWTLSAKGRIHIRQGVSDTHPDGSAWKLLNLTQIDGIHFTHVSCGCDVVWACDNQGDVYMAVGPPHSMAGSTFSPVWIQVDDKLQRKNIFTKVFVGPQMYMVWAIDNKKNVYVREGVFNDYQIGTGWVSVTGIEAVELSISGSAVWALSARGSIYRRYGITETNFIGDYWKKIPGNAITLTASVSDGLWALDKNDSLLRHSQCTKRMNEDPLVSNFGVQNLSADGDWEVV</sequence>
<dbReference type="Proteomes" id="UP001233999">
    <property type="component" value="Unassembled WGS sequence"/>
</dbReference>
<gene>
    <name evidence="2" type="ORF">L9F63_017661</name>
</gene>
<feature type="compositionally biased region" description="Basic residues" evidence="1">
    <location>
        <begin position="170"/>
        <end position="181"/>
    </location>
</feature>
<feature type="compositionally biased region" description="Polar residues" evidence="1">
    <location>
        <begin position="184"/>
        <end position="203"/>
    </location>
</feature>
<dbReference type="PANTHER" id="PTHR23287">
    <property type="entry name" value="RUBY-EYE2-LIKE PROTEIN"/>
    <property type="match status" value="1"/>
</dbReference>
<comment type="caution">
    <text evidence="2">The sequence shown here is derived from an EMBL/GenBank/DDBJ whole genome shotgun (WGS) entry which is preliminary data.</text>
</comment>
<dbReference type="GO" id="GO:0032527">
    <property type="term" value="P:protein exit from endoplasmic reticulum"/>
    <property type="evidence" value="ECO:0007669"/>
    <property type="project" value="TreeGrafter"/>
</dbReference>
<dbReference type="Pfam" id="PF19193">
    <property type="entry name" value="Tectonin"/>
    <property type="match status" value="2"/>
</dbReference>
<name>A0AAD8EGU6_DIPPU</name>
<evidence type="ECO:0008006" key="4">
    <source>
        <dbReference type="Google" id="ProtNLM"/>
    </source>
</evidence>
<dbReference type="SMART" id="SM00706">
    <property type="entry name" value="TECPR"/>
    <property type="match status" value="7"/>
</dbReference>
<proteinExistence type="predicted"/>
<accession>A0AAD8EGU6</accession>
<organism evidence="2 3">
    <name type="scientific">Diploptera punctata</name>
    <name type="common">Pacific beetle cockroach</name>
    <dbReference type="NCBI Taxonomy" id="6984"/>
    <lineage>
        <taxon>Eukaryota</taxon>
        <taxon>Metazoa</taxon>
        <taxon>Ecdysozoa</taxon>
        <taxon>Arthropoda</taxon>
        <taxon>Hexapoda</taxon>
        <taxon>Insecta</taxon>
        <taxon>Pterygota</taxon>
        <taxon>Neoptera</taxon>
        <taxon>Polyneoptera</taxon>
        <taxon>Dictyoptera</taxon>
        <taxon>Blattodea</taxon>
        <taxon>Blaberoidea</taxon>
        <taxon>Blaberidae</taxon>
        <taxon>Diplopterinae</taxon>
        <taxon>Diploptera</taxon>
    </lineage>
</organism>
<dbReference type="AlphaFoldDB" id="A0AAD8EGU6"/>